<evidence type="ECO:0000256" key="1">
    <source>
        <dbReference type="ARBA" id="ARBA00007189"/>
    </source>
</evidence>
<proteinExistence type="inferred from homology"/>
<dbReference type="AlphaFoldDB" id="A0AAU8H118"/>
<organism evidence="2">
    <name type="scientific">Thermodesulfovibrio obliviosus</name>
    <dbReference type="NCBI Taxonomy" id="3118332"/>
    <lineage>
        <taxon>Bacteria</taxon>
        <taxon>Pseudomonadati</taxon>
        <taxon>Nitrospirota</taxon>
        <taxon>Thermodesulfovibrionia</taxon>
        <taxon>Thermodesulfovibrionales</taxon>
        <taxon>Thermodesulfovibrionaceae</taxon>
        <taxon>Thermodesulfovibrio</taxon>
    </lineage>
</organism>
<dbReference type="InterPro" id="IPR016772">
    <property type="entry name" value="UCP020408"/>
</dbReference>
<evidence type="ECO:0000313" key="2">
    <source>
        <dbReference type="EMBL" id="XCH47890.1"/>
    </source>
</evidence>
<accession>A0AAU8H118</accession>
<gene>
    <name evidence="2" type="ORF">V4D31_05945</name>
</gene>
<protein>
    <submittedName>
        <fullName evidence="2">DUF2325 domain-containing protein</fullName>
    </submittedName>
</protein>
<dbReference type="Pfam" id="PF10087">
    <property type="entry name" value="DUF2325"/>
    <property type="match status" value="1"/>
</dbReference>
<reference evidence="2" key="1">
    <citation type="submission" date="2024-01" db="EMBL/GenBank/DDBJ databases">
        <title>The first autotrophic representatives of the genus Thermodesulfovibrio.</title>
        <authorList>
            <person name="Maltseva A.I."/>
            <person name="Elcheninov A.G."/>
            <person name="Kublanov I.V."/>
            <person name="Lebedinsky A.V."/>
            <person name="Frolov E.N."/>
        </authorList>
    </citation>
    <scope>NUCLEOTIDE SEQUENCE</scope>
    <source>
        <strain evidence="2">3462-1</strain>
    </source>
</reference>
<dbReference type="EMBL" id="CP144374">
    <property type="protein sequence ID" value="XCH47890.1"/>
    <property type="molecule type" value="Genomic_DNA"/>
</dbReference>
<dbReference type="RefSeq" id="WP_353685548.1">
    <property type="nucleotide sequence ID" value="NZ_CP144374.1"/>
</dbReference>
<name>A0AAU8H118_9BACT</name>
<dbReference type="KEGG" id="tob:V4D31_05945"/>
<sequence>MCIALIGGMDRLERHYFEEAKKMNVTLKVFTKLEKNLEKKMGKVDGVIVFTNKVSHELKAILKKMNMQCPCLMCHSCGISSLRKCIESLQKQQFPPLADKTT</sequence>
<comment type="similarity">
    <text evidence="1">Belongs to the UPF0751 family.</text>
</comment>